<evidence type="ECO:0000313" key="3">
    <source>
        <dbReference type="Proteomes" id="UP000707356"/>
    </source>
</evidence>
<accession>A0A951U614</accession>
<feature type="compositionally biased region" description="Low complexity" evidence="1">
    <location>
        <begin position="79"/>
        <end position="127"/>
    </location>
</feature>
<protein>
    <submittedName>
        <fullName evidence="2">Uncharacterized protein</fullName>
    </submittedName>
</protein>
<evidence type="ECO:0000256" key="1">
    <source>
        <dbReference type="SAM" id="MobiDB-lite"/>
    </source>
</evidence>
<dbReference type="AlphaFoldDB" id="A0A951U614"/>
<gene>
    <name evidence="2" type="ORF">KME07_11750</name>
</gene>
<evidence type="ECO:0000313" key="2">
    <source>
        <dbReference type="EMBL" id="MBW4466097.1"/>
    </source>
</evidence>
<comment type="caution">
    <text evidence="2">The sequence shown here is derived from an EMBL/GenBank/DDBJ whole genome shotgun (WGS) entry which is preliminary data.</text>
</comment>
<reference evidence="2" key="2">
    <citation type="journal article" date="2022" name="Microbiol. Resour. Announc.">
        <title>Metagenome Sequencing to Explore Phylogenomics of Terrestrial Cyanobacteria.</title>
        <authorList>
            <person name="Ward R.D."/>
            <person name="Stajich J.E."/>
            <person name="Johansen J.R."/>
            <person name="Huntemann M."/>
            <person name="Clum A."/>
            <person name="Foster B."/>
            <person name="Foster B."/>
            <person name="Roux S."/>
            <person name="Palaniappan K."/>
            <person name="Varghese N."/>
            <person name="Mukherjee S."/>
            <person name="Reddy T.B.K."/>
            <person name="Daum C."/>
            <person name="Copeland A."/>
            <person name="Chen I.A."/>
            <person name="Ivanova N.N."/>
            <person name="Kyrpides N.C."/>
            <person name="Shapiro N."/>
            <person name="Eloe-Fadrosh E.A."/>
            <person name="Pietrasiak N."/>
        </authorList>
    </citation>
    <scope>NUCLEOTIDE SEQUENCE</scope>
    <source>
        <strain evidence="2">GSE-TBD4-15B</strain>
    </source>
</reference>
<dbReference type="EMBL" id="JAHHHV010000065">
    <property type="protein sequence ID" value="MBW4466097.1"/>
    <property type="molecule type" value="Genomic_DNA"/>
</dbReference>
<proteinExistence type="predicted"/>
<organism evidence="2 3">
    <name type="scientific">Pegethrix bostrychoides GSE-TBD4-15B</name>
    <dbReference type="NCBI Taxonomy" id="2839662"/>
    <lineage>
        <taxon>Bacteria</taxon>
        <taxon>Bacillati</taxon>
        <taxon>Cyanobacteriota</taxon>
        <taxon>Cyanophyceae</taxon>
        <taxon>Oculatellales</taxon>
        <taxon>Oculatellaceae</taxon>
        <taxon>Pegethrix</taxon>
    </lineage>
</organism>
<reference evidence="2" key="1">
    <citation type="submission" date="2021-05" db="EMBL/GenBank/DDBJ databases">
        <authorList>
            <person name="Pietrasiak N."/>
            <person name="Ward R."/>
            <person name="Stajich J.E."/>
            <person name="Kurbessoian T."/>
        </authorList>
    </citation>
    <scope>NUCLEOTIDE SEQUENCE</scope>
    <source>
        <strain evidence="2">GSE-TBD4-15B</strain>
    </source>
</reference>
<name>A0A951U614_9CYAN</name>
<dbReference type="Proteomes" id="UP000707356">
    <property type="component" value="Unassembled WGS sequence"/>
</dbReference>
<sequence length="162" mass="16313">MEALAVSFIVGLGLLLGGAIWKGLARWVLGALGVAMLVVALSRICELYPNSCSINCWIGQLAGSPCTAVDLEPSPAPTSPSVAPSVTPSPTLPPTTQASPSVLPTTQASPSASASPSPLPSAPAVQPSLPPPAQTPSQRPGIPSASPCADGNCDCVDYKCLW</sequence>
<feature type="region of interest" description="Disordered" evidence="1">
    <location>
        <begin position="69"/>
        <end position="147"/>
    </location>
</feature>